<dbReference type="SUPFAM" id="SSF54518">
    <property type="entry name" value="Tubby C-terminal domain-like"/>
    <property type="match status" value="1"/>
</dbReference>
<dbReference type="InterPro" id="IPR038595">
    <property type="entry name" value="LOR_sf"/>
</dbReference>
<dbReference type="OrthoDB" id="652749at2759"/>
<evidence type="ECO:0000313" key="3">
    <source>
        <dbReference type="Proteomes" id="UP001153076"/>
    </source>
</evidence>
<proteinExistence type="inferred from homology"/>
<dbReference type="AlphaFoldDB" id="A0A9Q1QHT0"/>
<sequence>MAKVHPGLPSSASSAACSSCSEGRESYTVWMKSLVFNGNGFTVYDSHGNLVYRIDNYDSRCRSQVFLMDLKGNVLCTLLRKKLSILEHWSGYEGEEVKNHKPWFQVKKIRNVFSQGSQFSCKVTMGGERSHEASCIRIQGSIEKSEFQIINGSGFIAAEVKRKKVSKGIMLGNDVLRLEVEPQIDQSLIMALVVVQGLISHKI</sequence>
<organism evidence="2 3">
    <name type="scientific">Carnegiea gigantea</name>
    <dbReference type="NCBI Taxonomy" id="171969"/>
    <lineage>
        <taxon>Eukaryota</taxon>
        <taxon>Viridiplantae</taxon>
        <taxon>Streptophyta</taxon>
        <taxon>Embryophyta</taxon>
        <taxon>Tracheophyta</taxon>
        <taxon>Spermatophyta</taxon>
        <taxon>Magnoliopsida</taxon>
        <taxon>eudicotyledons</taxon>
        <taxon>Gunneridae</taxon>
        <taxon>Pentapetalae</taxon>
        <taxon>Caryophyllales</taxon>
        <taxon>Cactineae</taxon>
        <taxon>Cactaceae</taxon>
        <taxon>Cactoideae</taxon>
        <taxon>Echinocereeae</taxon>
        <taxon>Carnegiea</taxon>
    </lineage>
</organism>
<dbReference type="InterPro" id="IPR007612">
    <property type="entry name" value="LOR"/>
</dbReference>
<dbReference type="PANTHER" id="PTHR31087:SF153">
    <property type="entry name" value="PROTEIN LURP-ONE-RELATED 11"/>
    <property type="match status" value="1"/>
</dbReference>
<dbReference type="PANTHER" id="PTHR31087">
    <property type="match status" value="1"/>
</dbReference>
<name>A0A9Q1QHT0_9CARY</name>
<dbReference type="PROSITE" id="PS51257">
    <property type="entry name" value="PROKAR_LIPOPROTEIN"/>
    <property type="match status" value="1"/>
</dbReference>
<reference evidence="2" key="1">
    <citation type="submission" date="2022-04" db="EMBL/GenBank/DDBJ databases">
        <title>Carnegiea gigantea Genome sequencing and assembly v2.</title>
        <authorList>
            <person name="Copetti D."/>
            <person name="Sanderson M.J."/>
            <person name="Burquez A."/>
            <person name="Wojciechowski M.F."/>
        </authorList>
    </citation>
    <scope>NUCLEOTIDE SEQUENCE</scope>
    <source>
        <strain evidence="2">SGP5-SGP5p</strain>
        <tissue evidence="2">Aerial part</tissue>
    </source>
</reference>
<protein>
    <submittedName>
        <fullName evidence="2">Uncharacterized protein</fullName>
    </submittedName>
</protein>
<comment type="similarity">
    <text evidence="1">Belongs to the LOR family.</text>
</comment>
<gene>
    <name evidence="2" type="ORF">Cgig2_030851</name>
</gene>
<dbReference type="InterPro" id="IPR025659">
    <property type="entry name" value="Tubby-like_C"/>
</dbReference>
<dbReference type="EMBL" id="JAKOGI010000126">
    <property type="protein sequence ID" value="KAJ8443083.1"/>
    <property type="molecule type" value="Genomic_DNA"/>
</dbReference>
<dbReference type="Gene3D" id="2.40.160.200">
    <property type="entry name" value="LURP1-related"/>
    <property type="match status" value="1"/>
</dbReference>
<dbReference type="Proteomes" id="UP001153076">
    <property type="component" value="Unassembled WGS sequence"/>
</dbReference>
<accession>A0A9Q1QHT0</accession>
<evidence type="ECO:0000256" key="1">
    <source>
        <dbReference type="ARBA" id="ARBA00005437"/>
    </source>
</evidence>
<comment type="caution">
    <text evidence="2">The sequence shown here is derived from an EMBL/GenBank/DDBJ whole genome shotgun (WGS) entry which is preliminary data.</text>
</comment>
<keyword evidence="3" id="KW-1185">Reference proteome</keyword>
<dbReference type="Pfam" id="PF04525">
    <property type="entry name" value="LOR"/>
    <property type="match status" value="1"/>
</dbReference>
<evidence type="ECO:0000313" key="2">
    <source>
        <dbReference type="EMBL" id="KAJ8443083.1"/>
    </source>
</evidence>